<keyword evidence="3" id="KW-1003">Cell membrane</keyword>
<dbReference type="PANTHER" id="PTHR42865">
    <property type="entry name" value="PROTON/GLUTAMATE-ASPARTATE SYMPORTER"/>
    <property type="match status" value="1"/>
</dbReference>
<dbReference type="PANTHER" id="PTHR42865:SF7">
    <property type="entry name" value="PROTON_GLUTAMATE-ASPARTATE SYMPORTER"/>
    <property type="match status" value="1"/>
</dbReference>
<reference evidence="9" key="1">
    <citation type="submission" date="2009-08" db="EMBL/GenBank/DDBJ databases">
        <title>The complete genome of Chitinophaga pinensis DSM 2588.</title>
        <authorList>
            <consortium name="US DOE Joint Genome Institute (JGI-PGF)"/>
            <person name="Lucas S."/>
            <person name="Copeland A."/>
            <person name="Lapidus A."/>
            <person name="Glavina del Rio T."/>
            <person name="Dalin E."/>
            <person name="Tice H."/>
            <person name="Bruce D."/>
            <person name="Goodwin L."/>
            <person name="Pitluck S."/>
            <person name="Kyrpides N."/>
            <person name="Mavromatis K."/>
            <person name="Ivanova N."/>
            <person name="Mikhailova N."/>
            <person name="Sims D."/>
            <person name="Meinche L."/>
            <person name="Brettin T."/>
            <person name="Detter J.C."/>
            <person name="Han C."/>
            <person name="Larimer F."/>
            <person name="Land M."/>
            <person name="Hauser L."/>
            <person name="Markowitz V."/>
            <person name="Cheng J.-F."/>
            <person name="Hugenholtz P."/>
            <person name="Woyke T."/>
            <person name="Wu D."/>
            <person name="Spring S."/>
            <person name="Klenk H.-P."/>
            <person name="Eisen J.A."/>
        </authorList>
    </citation>
    <scope>NUCLEOTIDE SEQUENCE [LARGE SCALE GENOMIC DNA]</scope>
    <source>
        <strain evidence="9">ATCC 43595 / DSM 2588 / LMG 13176 / NBRC 15968 / NCIMB 11800 / UQM 2034</strain>
    </source>
</reference>
<dbReference type="Pfam" id="PF00375">
    <property type="entry name" value="SDF"/>
    <property type="match status" value="1"/>
</dbReference>
<dbReference type="GO" id="GO:0006835">
    <property type="term" value="P:dicarboxylic acid transport"/>
    <property type="evidence" value="ECO:0007669"/>
    <property type="project" value="TreeGrafter"/>
</dbReference>
<feature type="transmembrane region" description="Helical" evidence="7">
    <location>
        <begin position="46"/>
        <end position="70"/>
    </location>
</feature>
<accession>A0A979G676</accession>
<evidence type="ECO:0000256" key="6">
    <source>
        <dbReference type="ARBA" id="ARBA00023136"/>
    </source>
</evidence>
<dbReference type="Proteomes" id="UP000002215">
    <property type="component" value="Chromosome"/>
</dbReference>
<feature type="transmembrane region" description="Helical" evidence="7">
    <location>
        <begin position="82"/>
        <end position="105"/>
    </location>
</feature>
<sequence length="413" mass="43690">MSPSTGHPFFRHYRDIIFLLSGIIAGSLAGWLLQEQVLVLKPIGDIFLNLLFTAVVPMVFFAISSAVAILDSTGVTARLVSATITVFIITVLLAAIIAVIGVHLFPVTQHLESIATTVEKTEPLGEQLVKLVSVGEFYELLSRKNMLALIIFSLLTGIAARKAALSGESFRRLLHSGNEVMKQLLGLIMLLSPLGLGVYFACQVAITGPQLFGNYAQSLATGHIISVFYYLIVFTAYALLSGGWSAVQRYWRNNLLPSATALGTCSSVATIPANLKAAKEMGLPAPVADMVIPLGASLHKEGSAIAAVIKVAVALALAGRSIEGIDTILLAMLIAVLVSIIEGGIPNGGYVGQLLIVSAYQLPPSVLPAIMIIGTLLDPVATLLNATGDTVAGLMINRLVTGNPAKLERMRRN</sequence>
<keyword evidence="4 7" id="KW-0812">Transmembrane</keyword>
<dbReference type="RefSeq" id="WP_012791590.1">
    <property type="nucleotide sequence ID" value="NC_013132.1"/>
</dbReference>
<protein>
    <submittedName>
        <fullName evidence="8">Sodium:dicarboxylate symporter</fullName>
    </submittedName>
</protein>
<proteinExistence type="predicted"/>
<dbReference type="EMBL" id="CP001699">
    <property type="protein sequence ID" value="ACU61418.1"/>
    <property type="molecule type" value="Genomic_DNA"/>
</dbReference>
<evidence type="ECO:0000256" key="3">
    <source>
        <dbReference type="ARBA" id="ARBA00022475"/>
    </source>
</evidence>
<feature type="transmembrane region" description="Helical" evidence="7">
    <location>
        <begin position="365"/>
        <end position="386"/>
    </location>
</feature>
<keyword evidence="5 7" id="KW-1133">Transmembrane helix</keyword>
<dbReference type="AlphaFoldDB" id="A0A979G676"/>
<evidence type="ECO:0000256" key="2">
    <source>
        <dbReference type="ARBA" id="ARBA00022448"/>
    </source>
</evidence>
<dbReference type="SUPFAM" id="SSF118215">
    <property type="entry name" value="Proton glutamate symport protein"/>
    <property type="match status" value="1"/>
</dbReference>
<evidence type="ECO:0000256" key="7">
    <source>
        <dbReference type="SAM" id="Phobius"/>
    </source>
</evidence>
<dbReference type="GO" id="GO:0015293">
    <property type="term" value="F:symporter activity"/>
    <property type="evidence" value="ECO:0007669"/>
    <property type="project" value="UniProtKB-KW"/>
</dbReference>
<dbReference type="InterPro" id="IPR001991">
    <property type="entry name" value="Na-dicarboxylate_symporter"/>
</dbReference>
<dbReference type="GO" id="GO:0005886">
    <property type="term" value="C:plasma membrane"/>
    <property type="evidence" value="ECO:0007669"/>
    <property type="project" value="UniProtKB-SubCell"/>
</dbReference>
<feature type="transmembrane region" description="Helical" evidence="7">
    <location>
        <begin position="184"/>
        <end position="207"/>
    </location>
</feature>
<evidence type="ECO:0000256" key="5">
    <source>
        <dbReference type="ARBA" id="ARBA00022989"/>
    </source>
</evidence>
<name>A0A979G676_CHIPD</name>
<feature type="transmembrane region" description="Helical" evidence="7">
    <location>
        <begin position="227"/>
        <end position="247"/>
    </location>
</feature>
<comment type="subcellular location">
    <subcellularLocation>
        <location evidence="1">Cell membrane</location>
        <topology evidence="1">Multi-pass membrane protein</topology>
    </subcellularLocation>
</comment>
<dbReference type="Gene3D" id="1.10.3860.10">
    <property type="entry name" value="Sodium:dicarboxylate symporter"/>
    <property type="match status" value="1"/>
</dbReference>
<gene>
    <name evidence="8" type="ordered locus">Cpin_3956</name>
</gene>
<evidence type="ECO:0000313" key="8">
    <source>
        <dbReference type="EMBL" id="ACU61418.1"/>
    </source>
</evidence>
<dbReference type="InterPro" id="IPR036458">
    <property type="entry name" value="Na:dicarbo_symporter_sf"/>
</dbReference>
<dbReference type="PRINTS" id="PR00173">
    <property type="entry name" value="EDTRNSPORT"/>
</dbReference>
<feature type="transmembrane region" description="Helical" evidence="7">
    <location>
        <begin position="327"/>
        <end position="345"/>
    </location>
</feature>
<evidence type="ECO:0000256" key="4">
    <source>
        <dbReference type="ARBA" id="ARBA00022692"/>
    </source>
</evidence>
<keyword evidence="2" id="KW-0813">Transport</keyword>
<evidence type="ECO:0000313" key="9">
    <source>
        <dbReference type="Proteomes" id="UP000002215"/>
    </source>
</evidence>
<organism evidence="8 9">
    <name type="scientific">Chitinophaga pinensis (strain ATCC 43595 / DSM 2588 / LMG 13176 / NBRC 15968 / NCIMB 11800 / UQM 2034)</name>
    <dbReference type="NCBI Taxonomy" id="485918"/>
    <lineage>
        <taxon>Bacteria</taxon>
        <taxon>Pseudomonadati</taxon>
        <taxon>Bacteroidota</taxon>
        <taxon>Chitinophagia</taxon>
        <taxon>Chitinophagales</taxon>
        <taxon>Chitinophagaceae</taxon>
        <taxon>Chitinophaga</taxon>
    </lineage>
</organism>
<keyword evidence="6 7" id="KW-0472">Membrane</keyword>
<evidence type="ECO:0000256" key="1">
    <source>
        <dbReference type="ARBA" id="ARBA00004651"/>
    </source>
</evidence>
<dbReference type="OrthoDB" id="9768885at2"/>
<reference evidence="8 9" key="2">
    <citation type="journal article" date="2010" name="Stand. Genomic Sci.">
        <title>Complete genome sequence of Chitinophaga pinensis type strain (UQM 2034).</title>
        <authorList>
            <person name="Glavina Del Rio T."/>
            <person name="Abt B."/>
            <person name="Spring S."/>
            <person name="Lapidus A."/>
            <person name="Nolan M."/>
            <person name="Tice H."/>
            <person name="Copeland A."/>
            <person name="Cheng J.F."/>
            <person name="Chen F."/>
            <person name="Bruce D."/>
            <person name="Goodwin L."/>
            <person name="Pitluck S."/>
            <person name="Ivanova N."/>
            <person name="Mavromatis K."/>
            <person name="Mikhailova N."/>
            <person name="Pati A."/>
            <person name="Chen A."/>
            <person name="Palaniappan K."/>
            <person name="Land M."/>
            <person name="Hauser L."/>
            <person name="Chang Y.J."/>
            <person name="Jeffries C.D."/>
            <person name="Chain P."/>
            <person name="Saunders E."/>
            <person name="Detter J.C."/>
            <person name="Brettin T."/>
            <person name="Rohde M."/>
            <person name="Goker M."/>
            <person name="Bristow J."/>
            <person name="Eisen J.A."/>
            <person name="Markowitz V."/>
            <person name="Hugenholtz P."/>
            <person name="Kyrpides N.C."/>
            <person name="Klenk H.P."/>
            <person name="Lucas S."/>
        </authorList>
    </citation>
    <scope>NUCLEOTIDE SEQUENCE [LARGE SCALE GENOMIC DNA]</scope>
    <source>
        <strain evidence="9">ATCC 43595 / DSM 2588 / LMG 13176 / NBRC 15968 / NCIMB 11800 / UQM 2034</strain>
    </source>
</reference>
<dbReference type="KEGG" id="cpi:Cpin_3956"/>
<feature type="transmembrane region" description="Helical" evidence="7">
    <location>
        <begin position="16"/>
        <end position="34"/>
    </location>
</feature>
<feature type="transmembrane region" description="Helical" evidence="7">
    <location>
        <begin position="146"/>
        <end position="164"/>
    </location>
</feature>